<feature type="region of interest" description="Disordered" evidence="1">
    <location>
        <begin position="166"/>
        <end position="196"/>
    </location>
</feature>
<evidence type="ECO:0000256" key="2">
    <source>
        <dbReference type="SAM" id="Phobius"/>
    </source>
</evidence>
<organism evidence="3 4">
    <name type="scientific">Phialemonium atrogriseum</name>
    <dbReference type="NCBI Taxonomy" id="1093897"/>
    <lineage>
        <taxon>Eukaryota</taxon>
        <taxon>Fungi</taxon>
        <taxon>Dikarya</taxon>
        <taxon>Ascomycota</taxon>
        <taxon>Pezizomycotina</taxon>
        <taxon>Sordariomycetes</taxon>
        <taxon>Sordariomycetidae</taxon>
        <taxon>Cephalothecales</taxon>
        <taxon>Cephalothecaceae</taxon>
        <taxon>Phialemonium</taxon>
    </lineage>
</organism>
<accession>A0AAJ0BQE9</accession>
<dbReference type="GeneID" id="85308208"/>
<dbReference type="RefSeq" id="XP_060278773.1">
    <property type="nucleotide sequence ID" value="XM_060425021.1"/>
</dbReference>
<dbReference type="AlphaFoldDB" id="A0AAJ0BQE9"/>
<keyword evidence="2" id="KW-0472">Membrane</keyword>
<protein>
    <submittedName>
        <fullName evidence="3">Uncharacterized protein</fullName>
    </submittedName>
</protein>
<reference evidence="3" key="1">
    <citation type="submission" date="2023-06" db="EMBL/GenBank/DDBJ databases">
        <title>Genome-scale phylogeny and comparative genomics of the fungal order Sordariales.</title>
        <authorList>
            <consortium name="Lawrence Berkeley National Laboratory"/>
            <person name="Hensen N."/>
            <person name="Bonometti L."/>
            <person name="Westerberg I."/>
            <person name="Brannstrom I.O."/>
            <person name="Guillou S."/>
            <person name="Cros-Aarteil S."/>
            <person name="Calhoun S."/>
            <person name="Haridas S."/>
            <person name="Kuo A."/>
            <person name="Mondo S."/>
            <person name="Pangilinan J."/>
            <person name="Riley R."/>
            <person name="Labutti K."/>
            <person name="Andreopoulos B."/>
            <person name="Lipzen A."/>
            <person name="Chen C."/>
            <person name="Yanf M."/>
            <person name="Daum C."/>
            <person name="Ng V."/>
            <person name="Clum A."/>
            <person name="Steindorff A."/>
            <person name="Ohm R."/>
            <person name="Martin F."/>
            <person name="Silar P."/>
            <person name="Natvig D."/>
            <person name="Lalanne C."/>
            <person name="Gautier V."/>
            <person name="Ament-Velasquez S.L."/>
            <person name="Kruys A."/>
            <person name="Hutchinson M.I."/>
            <person name="Powell A.J."/>
            <person name="Barry K."/>
            <person name="Miller A.N."/>
            <person name="Grigoriev I.V."/>
            <person name="Debuchy R."/>
            <person name="Gladieux P."/>
            <person name="Thoren M.H."/>
            <person name="Johannesson H."/>
        </authorList>
    </citation>
    <scope>NUCLEOTIDE SEQUENCE</scope>
    <source>
        <strain evidence="3">8032-3</strain>
    </source>
</reference>
<keyword evidence="2" id="KW-1133">Transmembrane helix</keyword>
<keyword evidence="4" id="KW-1185">Reference proteome</keyword>
<evidence type="ECO:0000256" key="1">
    <source>
        <dbReference type="SAM" id="MobiDB-lite"/>
    </source>
</evidence>
<proteinExistence type="predicted"/>
<feature type="transmembrane region" description="Helical" evidence="2">
    <location>
        <begin position="382"/>
        <end position="407"/>
    </location>
</feature>
<feature type="transmembrane region" description="Helical" evidence="2">
    <location>
        <begin position="461"/>
        <end position="485"/>
    </location>
</feature>
<sequence>MSDGVHFTYFPPYEEMNFAANCTLWGNWLATLLLPNPWDKSDSIGGSYASGILLFLAALPPGGLDEVANLTVGDLAGLISEWFAWNLFDDTQTDPDNPWPPMFTKGLLETPADACPAEYCKAIGYMGNADLTGIGVYVSYYVEAGLATLYLLAFTIWHIGRHVSAKNKRSGRGGGGQDGQARDDNNNPDAGPAAPKRMTFLRRTLDSFRGSLDAFLTSAMLMSIAMLLAALYTSISHGRERASGSAQQTLPFFGSAVYDMVLSLLAATFSVFPVMLLYALMGRREKKEKDPKAGSGEPAAATAVPKWLSTSSSTSSADAHRVWLRRGVMAVLWILAVAEVYLSPRGERDYDDRHNRNQVANQDVCNQRGGTRYWHAMKAAQVLIIGAPVLWLVLTAFVVTGFGIPGLADRPWVRRWRSVWRLGIAWLNLLLMWGLLAYFTVLRHNIIETSGGLDDENKWGFGQLLALATWVPVLAEFLYIFIWGLEESLDTHMPAGFSVTRDFDPGLFHVATLGLDPFNQAGQGQEEPLMGEAKPPGAQSTVVEMVPLHTGYQGGQMAQSVQVVGGAQQAGTHVYYDNPPPGQSQGQSPWHQWNNTGW</sequence>
<evidence type="ECO:0000313" key="4">
    <source>
        <dbReference type="Proteomes" id="UP001244011"/>
    </source>
</evidence>
<feature type="transmembrane region" description="Helical" evidence="2">
    <location>
        <begin position="419"/>
        <end position="441"/>
    </location>
</feature>
<feature type="region of interest" description="Disordered" evidence="1">
    <location>
        <begin position="288"/>
        <end position="313"/>
    </location>
</feature>
<dbReference type="EMBL" id="MU839036">
    <property type="protein sequence ID" value="KAK1762560.1"/>
    <property type="molecule type" value="Genomic_DNA"/>
</dbReference>
<keyword evidence="2" id="KW-0812">Transmembrane</keyword>
<evidence type="ECO:0000313" key="3">
    <source>
        <dbReference type="EMBL" id="KAK1762560.1"/>
    </source>
</evidence>
<feature type="region of interest" description="Disordered" evidence="1">
    <location>
        <begin position="576"/>
        <end position="598"/>
    </location>
</feature>
<dbReference type="Proteomes" id="UP001244011">
    <property type="component" value="Unassembled WGS sequence"/>
</dbReference>
<feature type="transmembrane region" description="Helical" evidence="2">
    <location>
        <begin position="212"/>
        <end position="235"/>
    </location>
</feature>
<feature type="transmembrane region" description="Helical" evidence="2">
    <location>
        <begin position="138"/>
        <end position="159"/>
    </location>
</feature>
<gene>
    <name evidence="3" type="ORF">QBC33DRAFT_461260</name>
</gene>
<feature type="transmembrane region" description="Helical" evidence="2">
    <location>
        <begin position="255"/>
        <end position="280"/>
    </location>
</feature>
<name>A0AAJ0BQE9_9PEZI</name>
<comment type="caution">
    <text evidence="3">The sequence shown here is derived from an EMBL/GenBank/DDBJ whole genome shotgun (WGS) entry which is preliminary data.</text>
</comment>